<dbReference type="InterPro" id="IPR012827">
    <property type="entry name" value="Hemerythrin_metal-bd"/>
</dbReference>
<dbReference type="PANTHER" id="PTHR37164">
    <property type="entry name" value="BACTERIOHEMERYTHRIN"/>
    <property type="match status" value="1"/>
</dbReference>
<evidence type="ECO:0000313" key="6">
    <source>
        <dbReference type="Proteomes" id="UP000184241"/>
    </source>
</evidence>
<protein>
    <submittedName>
        <fullName evidence="5">Hemerythrin</fullName>
    </submittedName>
</protein>
<keyword evidence="3" id="KW-0408">Iron</keyword>
<comment type="similarity">
    <text evidence="1">Belongs to the hemerythrin family.</text>
</comment>
<dbReference type="Gene3D" id="1.20.120.50">
    <property type="entry name" value="Hemerythrin-like"/>
    <property type="match status" value="1"/>
</dbReference>
<organism evidence="5 6">
    <name type="scientific">Clostridium intestinale DSM 6191</name>
    <dbReference type="NCBI Taxonomy" id="1121320"/>
    <lineage>
        <taxon>Bacteria</taxon>
        <taxon>Bacillati</taxon>
        <taxon>Bacillota</taxon>
        <taxon>Clostridia</taxon>
        <taxon>Eubacteriales</taxon>
        <taxon>Clostridiaceae</taxon>
        <taxon>Clostridium</taxon>
    </lineage>
</organism>
<dbReference type="NCBIfam" id="TIGR02481">
    <property type="entry name" value="hemeryth_dom"/>
    <property type="match status" value="1"/>
</dbReference>
<keyword evidence="2" id="KW-0479">Metal-binding</keyword>
<dbReference type="CDD" id="cd12107">
    <property type="entry name" value="Hemerythrin"/>
    <property type="match status" value="1"/>
</dbReference>
<evidence type="ECO:0000256" key="2">
    <source>
        <dbReference type="ARBA" id="ARBA00022723"/>
    </source>
</evidence>
<dbReference type="NCBIfam" id="NF033749">
    <property type="entry name" value="bact_hemeryth"/>
    <property type="match status" value="1"/>
</dbReference>
<reference evidence="5 6" key="1">
    <citation type="submission" date="2016-11" db="EMBL/GenBank/DDBJ databases">
        <authorList>
            <person name="Jaros S."/>
            <person name="Januszkiewicz K."/>
            <person name="Wedrychowicz H."/>
        </authorList>
    </citation>
    <scope>NUCLEOTIDE SEQUENCE [LARGE SCALE GENOMIC DNA]</scope>
    <source>
        <strain evidence="5 6">DSM 6191</strain>
    </source>
</reference>
<feature type="domain" description="Hemerythrin-like" evidence="4">
    <location>
        <begin position="10"/>
        <end position="126"/>
    </location>
</feature>
<dbReference type="InterPro" id="IPR050669">
    <property type="entry name" value="Hemerythrin"/>
</dbReference>
<sequence length="136" mass="16469">MFQWKDEYVTGIQFIDEQHKMLFEIAHKAYDIYKNDLVLDKYDKIVEVIEELKEYTKYHFGEEEKFMVESKYKKFFSHKIQHDDLISDLDKMNLKDMDHNQDKALLDILNFVLEWIQNHILKTDLGMTAEIKKSLS</sequence>
<gene>
    <name evidence="5" type="ORF">SAMN02745941_04348</name>
</gene>
<name>A0A1M6E0K1_9CLOT</name>
<dbReference type="Proteomes" id="UP000184241">
    <property type="component" value="Unassembled WGS sequence"/>
</dbReference>
<evidence type="ECO:0000259" key="4">
    <source>
        <dbReference type="Pfam" id="PF01814"/>
    </source>
</evidence>
<proteinExistence type="inferred from homology"/>
<dbReference type="AlphaFoldDB" id="A0A1M6E0K1"/>
<dbReference type="EMBL" id="FQXU01000020">
    <property type="protein sequence ID" value="SHI78915.1"/>
    <property type="molecule type" value="Genomic_DNA"/>
</dbReference>
<dbReference type="GO" id="GO:0046872">
    <property type="term" value="F:metal ion binding"/>
    <property type="evidence" value="ECO:0007669"/>
    <property type="project" value="UniProtKB-KW"/>
</dbReference>
<dbReference type="InterPro" id="IPR035938">
    <property type="entry name" value="Hemerythrin-like_sf"/>
</dbReference>
<accession>A0A1M6E0K1</accession>
<dbReference type="SUPFAM" id="SSF47188">
    <property type="entry name" value="Hemerythrin-like"/>
    <property type="match status" value="1"/>
</dbReference>
<evidence type="ECO:0000313" key="5">
    <source>
        <dbReference type="EMBL" id="SHI78915.1"/>
    </source>
</evidence>
<dbReference type="InterPro" id="IPR016131">
    <property type="entry name" value="Haemerythrin_Fe_BS"/>
</dbReference>
<evidence type="ECO:0000256" key="1">
    <source>
        <dbReference type="ARBA" id="ARBA00010587"/>
    </source>
</evidence>
<evidence type="ECO:0000256" key="3">
    <source>
        <dbReference type="ARBA" id="ARBA00023004"/>
    </source>
</evidence>
<dbReference type="RefSeq" id="WP_021800402.1">
    <property type="nucleotide sequence ID" value="NZ_FQXU01000020.1"/>
</dbReference>
<dbReference type="InterPro" id="IPR012312">
    <property type="entry name" value="Hemerythrin-like"/>
</dbReference>
<dbReference type="PANTHER" id="PTHR37164:SF1">
    <property type="entry name" value="BACTERIOHEMERYTHRIN"/>
    <property type="match status" value="1"/>
</dbReference>
<dbReference type="PROSITE" id="PS00550">
    <property type="entry name" value="HEMERYTHRINS"/>
    <property type="match status" value="1"/>
</dbReference>
<dbReference type="Pfam" id="PF01814">
    <property type="entry name" value="Hemerythrin"/>
    <property type="match status" value="1"/>
</dbReference>